<protein>
    <submittedName>
        <fullName evidence="8">Hydroxyacid dehydrogenase</fullName>
    </submittedName>
</protein>
<evidence type="ECO:0000256" key="3">
    <source>
        <dbReference type="ARBA" id="ARBA00023002"/>
    </source>
</evidence>
<feature type="domain" description="D-isomer specific 2-hydroxyacid dehydrogenase catalytic" evidence="6">
    <location>
        <begin position="27"/>
        <end position="312"/>
    </location>
</feature>
<dbReference type="InterPro" id="IPR050857">
    <property type="entry name" value="D-2-hydroxyacid_DH"/>
</dbReference>
<dbReference type="Pfam" id="PF02826">
    <property type="entry name" value="2-Hacid_dh_C"/>
    <property type="match status" value="1"/>
</dbReference>
<name>A0A223P0B1_9SPHI</name>
<dbReference type="Proteomes" id="UP000215002">
    <property type="component" value="Chromosome"/>
</dbReference>
<keyword evidence="4" id="KW-0520">NAD</keyword>
<dbReference type="InterPro" id="IPR029753">
    <property type="entry name" value="D-isomer_DH_CS"/>
</dbReference>
<dbReference type="InterPro" id="IPR006140">
    <property type="entry name" value="D-isomer_DH_NAD-bd"/>
</dbReference>
<dbReference type="InterPro" id="IPR029752">
    <property type="entry name" value="D-isomer_DH_CS1"/>
</dbReference>
<dbReference type="PROSITE" id="PS00065">
    <property type="entry name" value="D_2_HYDROXYACID_DH_1"/>
    <property type="match status" value="1"/>
</dbReference>
<dbReference type="PANTHER" id="PTHR42789:SF1">
    <property type="entry name" value="D-ISOMER SPECIFIC 2-HYDROXYACID DEHYDROGENASE FAMILY PROTEIN (AFU_ORTHOLOGUE AFUA_6G10090)"/>
    <property type="match status" value="1"/>
</dbReference>
<dbReference type="FunFam" id="3.40.50.720:FF:000203">
    <property type="entry name" value="D-3-phosphoglycerate dehydrogenase (SerA)"/>
    <property type="match status" value="1"/>
</dbReference>
<dbReference type="CDD" id="cd12169">
    <property type="entry name" value="PGDH_like_1"/>
    <property type="match status" value="1"/>
</dbReference>
<dbReference type="OrthoDB" id="1522997at2"/>
<evidence type="ECO:0000256" key="1">
    <source>
        <dbReference type="ARBA" id="ARBA00005854"/>
    </source>
</evidence>
<evidence type="ECO:0000259" key="6">
    <source>
        <dbReference type="Pfam" id="PF00389"/>
    </source>
</evidence>
<gene>
    <name evidence="8" type="ORF">MuYL_3667</name>
</gene>
<comment type="similarity">
    <text evidence="1 5">Belongs to the D-isomer specific 2-hydroxyacid dehydrogenase family.</text>
</comment>
<reference evidence="8 9" key="1">
    <citation type="submission" date="2017-08" db="EMBL/GenBank/DDBJ databases">
        <title>Complete genome sequence of Mucilaginibacter sp. strain BJC16-A31.</title>
        <authorList>
            <consortium name="Henan University of Science and Technology"/>
            <person name="You X."/>
        </authorList>
    </citation>
    <scope>NUCLEOTIDE SEQUENCE [LARGE SCALE GENOMIC DNA]</scope>
    <source>
        <strain evidence="8 9">BJC16-A31</strain>
    </source>
</reference>
<proteinExistence type="inferred from homology"/>
<dbReference type="InterPro" id="IPR006139">
    <property type="entry name" value="D-isomer_2_OHA_DH_cat_dom"/>
</dbReference>
<keyword evidence="2" id="KW-0028">Amino-acid biosynthesis</keyword>
<dbReference type="Pfam" id="PF00389">
    <property type="entry name" value="2-Hacid_dh"/>
    <property type="match status" value="1"/>
</dbReference>
<evidence type="ECO:0000256" key="2">
    <source>
        <dbReference type="ARBA" id="ARBA00022605"/>
    </source>
</evidence>
<dbReference type="SUPFAM" id="SSF52283">
    <property type="entry name" value="Formate/glycerate dehydrogenase catalytic domain-like"/>
    <property type="match status" value="1"/>
</dbReference>
<feature type="domain" description="D-isomer specific 2-hydroxyacid dehydrogenase NAD-binding" evidence="7">
    <location>
        <begin position="116"/>
        <end position="288"/>
    </location>
</feature>
<dbReference type="EMBL" id="CP022743">
    <property type="protein sequence ID" value="ASU35552.1"/>
    <property type="molecule type" value="Genomic_DNA"/>
</dbReference>
<evidence type="ECO:0000313" key="9">
    <source>
        <dbReference type="Proteomes" id="UP000215002"/>
    </source>
</evidence>
<organism evidence="8 9">
    <name type="scientific">Mucilaginibacter xinganensis</name>
    <dbReference type="NCBI Taxonomy" id="1234841"/>
    <lineage>
        <taxon>Bacteria</taxon>
        <taxon>Pseudomonadati</taxon>
        <taxon>Bacteroidota</taxon>
        <taxon>Sphingobacteriia</taxon>
        <taxon>Sphingobacteriales</taxon>
        <taxon>Sphingobacteriaceae</taxon>
        <taxon>Mucilaginibacter</taxon>
    </lineage>
</organism>
<dbReference type="GO" id="GO:0016616">
    <property type="term" value="F:oxidoreductase activity, acting on the CH-OH group of donors, NAD or NADP as acceptor"/>
    <property type="evidence" value="ECO:0007669"/>
    <property type="project" value="InterPro"/>
</dbReference>
<keyword evidence="3 5" id="KW-0560">Oxidoreductase</keyword>
<keyword evidence="9" id="KW-1185">Reference proteome</keyword>
<evidence type="ECO:0000313" key="8">
    <source>
        <dbReference type="EMBL" id="ASU35552.1"/>
    </source>
</evidence>
<dbReference type="SUPFAM" id="SSF51735">
    <property type="entry name" value="NAD(P)-binding Rossmann-fold domains"/>
    <property type="match status" value="1"/>
</dbReference>
<accession>A0A223P0B1</accession>
<evidence type="ECO:0000256" key="5">
    <source>
        <dbReference type="RuleBase" id="RU003719"/>
    </source>
</evidence>
<sequence length="312" mass="34593">MSERIEIAVLDDYQDVAFTLADWSVVRQRANVTVFNDHLADENDVITRLLPFQVVCVMRERTPLTRQILSKLPNLKLIISTGRRNASIDEKAVAELGITLKTTGYIGSGAPEFTWAMLMAIARNIPLENENLRKGLWQTTIATDLIGKTIGIIGLGNIGAKIAAYARVFDMNVIAWSENLTEEKAAAAGVKLVSKETLLKEADFVTIHLVLSDRSRGIIQQTDLDLMKPSAYLINTSRGPLIDEAALISTLQQKKIAGAAVDVYDTEPLPANHPFRKLDNVLATPHIGYVTEKTYKLFYEDTVTEILNWLNG</sequence>
<dbReference type="Gene3D" id="3.40.50.720">
    <property type="entry name" value="NAD(P)-binding Rossmann-like Domain"/>
    <property type="match status" value="2"/>
</dbReference>
<dbReference type="GO" id="GO:0051287">
    <property type="term" value="F:NAD binding"/>
    <property type="evidence" value="ECO:0007669"/>
    <property type="project" value="InterPro"/>
</dbReference>
<dbReference type="InterPro" id="IPR036291">
    <property type="entry name" value="NAD(P)-bd_dom_sf"/>
</dbReference>
<dbReference type="PANTHER" id="PTHR42789">
    <property type="entry name" value="D-ISOMER SPECIFIC 2-HYDROXYACID DEHYDROGENASE FAMILY PROTEIN (AFU_ORTHOLOGUE AFUA_6G10090)"/>
    <property type="match status" value="1"/>
</dbReference>
<dbReference type="KEGG" id="muc:MuYL_3667"/>
<evidence type="ECO:0000259" key="7">
    <source>
        <dbReference type="Pfam" id="PF02826"/>
    </source>
</evidence>
<dbReference type="AlphaFoldDB" id="A0A223P0B1"/>
<dbReference type="RefSeq" id="WP_094571715.1">
    <property type="nucleotide sequence ID" value="NZ_CP022743.1"/>
</dbReference>
<dbReference type="PROSITE" id="PS00671">
    <property type="entry name" value="D_2_HYDROXYACID_DH_3"/>
    <property type="match status" value="1"/>
</dbReference>
<evidence type="ECO:0000256" key="4">
    <source>
        <dbReference type="ARBA" id="ARBA00023027"/>
    </source>
</evidence>
<dbReference type="GO" id="GO:0008652">
    <property type="term" value="P:amino acid biosynthetic process"/>
    <property type="evidence" value="ECO:0007669"/>
    <property type="project" value="UniProtKB-KW"/>
</dbReference>